<dbReference type="InterPro" id="IPR033985">
    <property type="entry name" value="SusD-like_N"/>
</dbReference>
<feature type="domain" description="SusD-like N-terminal" evidence="7">
    <location>
        <begin position="23"/>
        <end position="211"/>
    </location>
</feature>
<dbReference type="Gene3D" id="1.25.40.390">
    <property type="match status" value="1"/>
</dbReference>
<feature type="domain" description="RagB/SusD" evidence="6">
    <location>
        <begin position="356"/>
        <end position="495"/>
    </location>
</feature>
<comment type="subcellular location">
    <subcellularLocation>
        <location evidence="1">Cell outer membrane</location>
    </subcellularLocation>
</comment>
<reference evidence="9" key="1">
    <citation type="submission" date="2019-09" db="EMBL/GenBank/DDBJ databases">
        <title>Distinct polysaccharide growth profiles of human intestinal Prevotella copri isolates.</title>
        <authorList>
            <person name="Fehlner-Peach H."/>
            <person name="Magnabosco C."/>
            <person name="Raghavan V."/>
            <person name="Scher J.U."/>
            <person name="Tett A."/>
            <person name="Cox L.M."/>
            <person name="Gottsegen C."/>
            <person name="Watters A."/>
            <person name="Wiltshire- Gordon J.D."/>
            <person name="Segata N."/>
            <person name="Bonneau R."/>
            <person name="Littman D.R."/>
        </authorList>
    </citation>
    <scope>NUCLEOTIDE SEQUENCE [LARGE SCALE GENOMIC DNA]</scope>
    <source>
        <strain evidence="9">iA624</strain>
    </source>
</reference>
<name>A0AA90VEE4_9BACT</name>
<dbReference type="RefSeq" id="WP_153096281.1">
    <property type="nucleotide sequence ID" value="NZ_VZBP01000042.1"/>
</dbReference>
<proteinExistence type="inferred from homology"/>
<evidence type="ECO:0000259" key="6">
    <source>
        <dbReference type="Pfam" id="PF07980"/>
    </source>
</evidence>
<dbReference type="EMBL" id="VZBP01000042">
    <property type="protein sequence ID" value="MQO08664.1"/>
    <property type="molecule type" value="Genomic_DNA"/>
</dbReference>
<dbReference type="Pfam" id="PF14322">
    <property type="entry name" value="SusD-like_3"/>
    <property type="match status" value="1"/>
</dbReference>
<dbReference type="Proteomes" id="UP000405805">
    <property type="component" value="Unassembled WGS sequence"/>
</dbReference>
<evidence type="ECO:0000256" key="5">
    <source>
        <dbReference type="ARBA" id="ARBA00023237"/>
    </source>
</evidence>
<comment type="similarity">
    <text evidence="2">Belongs to the SusD family.</text>
</comment>
<sequence length="508" mass="58318">MNIRNIKTYILSGILTLSLSSCLDKYPEDSIRMDEAVNKVEDVDKLVIGIYDSFKSSALYSGNLTILPDLQADFVFCVKGYSNAYGDIYRWKDIKATNTDIESVYADLYDVINRCNFLLDNVEKVKAATTDDKQLDKLEQYEGEAYFARALAYSELIKCFCKAYDSDEQAEKELGVVLTEHYKGNEVQKRATLKESYEFVLSDLDKATEYLKVGDDFTGSLYNEIYFNEYTCHALRARVSLYMHKYDDAIKYASKVIGSKFYTLEKASSNTYSNQVKDYKYIWTYGDSREAIWKVGFTVNSYGGTLGTIFDNYNYVSYRPDYVPETWVINSFDSNDLRAEAIFTTRTTGYEHGLQWPLLSKYFGDATFLNNNILHVHQPMVFRLAEQYLIRAEAYAMKKDYTKAGKDISTLRSARYSSYGGNTALSESNALSVIESERVKELYMEGFRLNDLKRWHKGFARKVSDQPAANFVQSSLKVEKDDPLFVWPIPQHELEAPGSEIEPNESNK</sequence>
<evidence type="ECO:0000256" key="4">
    <source>
        <dbReference type="ARBA" id="ARBA00023136"/>
    </source>
</evidence>
<evidence type="ECO:0000256" key="3">
    <source>
        <dbReference type="ARBA" id="ARBA00022729"/>
    </source>
</evidence>
<evidence type="ECO:0000259" key="7">
    <source>
        <dbReference type="Pfam" id="PF14322"/>
    </source>
</evidence>
<organism evidence="8 9">
    <name type="scientific">Segatella copri</name>
    <dbReference type="NCBI Taxonomy" id="165179"/>
    <lineage>
        <taxon>Bacteria</taxon>
        <taxon>Pseudomonadati</taxon>
        <taxon>Bacteroidota</taxon>
        <taxon>Bacteroidia</taxon>
        <taxon>Bacteroidales</taxon>
        <taxon>Prevotellaceae</taxon>
        <taxon>Segatella</taxon>
    </lineage>
</organism>
<evidence type="ECO:0000313" key="8">
    <source>
        <dbReference type="EMBL" id="MQO08664.1"/>
    </source>
</evidence>
<dbReference type="PROSITE" id="PS51257">
    <property type="entry name" value="PROKAR_LIPOPROTEIN"/>
    <property type="match status" value="1"/>
</dbReference>
<keyword evidence="5" id="KW-0998">Cell outer membrane</keyword>
<dbReference type="GO" id="GO:0009279">
    <property type="term" value="C:cell outer membrane"/>
    <property type="evidence" value="ECO:0007669"/>
    <property type="project" value="UniProtKB-SubCell"/>
</dbReference>
<dbReference type="AlphaFoldDB" id="A0AA90VEE4"/>
<dbReference type="SUPFAM" id="SSF48452">
    <property type="entry name" value="TPR-like"/>
    <property type="match status" value="1"/>
</dbReference>
<dbReference type="CDD" id="cd08977">
    <property type="entry name" value="SusD"/>
    <property type="match status" value="1"/>
</dbReference>
<keyword evidence="4" id="KW-0472">Membrane</keyword>
<keyword evidence="3" id="KW-0732">Signal</keyword>
<dbReference type="InterPro" id="IPR012944">
    <property type="entry name" value="SusD_RagB_dom"/>
</dbReference>
<comment type="caution">
    <text evidence="8">The sequence shown here is derived from an EMBL/GenBank/DDBJ whole genome shotgun (WGS) entry which is preliminary data.</text>
</comment>
<accession>A0AA90VEE4</accession>
<evidence type="ECO:0000256" key="2">
    <source>
        <dbReference type="ARBA" id="ARBA00006275"/>
    </source>
</evidence>
<evidence type="ECO:0000256" key="1">
    <source>
        <dbReference type="ARBA" id="ARBA00004442"/>
    </source>
</evidence>
<gene>
    <name evidence="8" type="ORF">F7D57_02770</name>
</gene>
<evidence type="ECO:0000313" key="9">
    <source>
        <dbReference type="Proteomes" id="UP000405805"/>
    </source>
</evidence>
<protein>
    <submittedName>
        <fullName evidence="8">RagB/SusD family nutrient uptake outer membrane protein</fullName>
    </submittedName>
</protein>
<dbReference type="InterPro" id="IPR011990">
    <property type="entry name" value="TPR-like_helical_dom_sf"/>
</dbReference>
<dbReference type="Pfam" id="PF07980">
    <property type="entry name" value="SusD_RagB"/>
    <property type="match status" value="1"/>
</dbReference>